<evidence type="ECO:0000313" key="2">
    <source>
        <dbReference type="Proteomes" id="UP000681720"/>
    </source>
</evidence>
<dbReference type="AlphaFoldDB" id="A0A8S2Z418"/>
<dbReference type="EMBL" id="CAJOBJ010103213">
    <property type="protein sequence ID" value="CAF4597722.1"/>
    <property type="molecule type" value="Genomic_DNA"/>
</dbReference>
<comment type="caution">
    <text evidence="1">The sequence shown here is derived from an EMBL/GenBank/DDBJ whole genome shotgun (WGS) entry which is preliminary data.</text>
</comment>
<organism evidence="1 2">
    <name type="scientific">Rotaria magnacalcarata</name>
    <dbReference type="NCBI Taxonomy" id="392030"/>
    <lineage>
        <taxon>Eukaryota</taxon>
        <taxon>Metazoa</taxon>
        <taxon>Spiralia</taxon>
        <taxon>Gnathifera</taxon>
        <taxon>Rotifera</taxon>
        <taxon>Eurotatoria</taxon>
        <taxon>Bdelloidea</taxon>
        <taxon>Philodinida</taxon>
        <taxon>Philodinidae</taxon>
        <taxon>Rotaria</taxon>
    </lineage>
</organism>
<gene>
    <name evidence="1" type="ORF">GIL414_LOCUS38782</name>
</gene>
<name>A0A8S2Z418_9BILA</name>
<dbReference type="Proteomes" id="UP000681720">
    <property type="component" value="Unassembled WGS sequence"/>
</dbReference>
<sequence length="80" mass="9156">DKNDVILNCLQCEQCPLNVYEYRSKIIYLQKLSADFLLLNNQTSSFHLSMYYLLGLLSSNFTPLWSVSIELLGSYGNKGI</sequence>
<evidence type="ECO:0000313" key="1">
    <source>
        <dbReference type="EMBL" id="CAF4597722.1"/>
    </source>
</evidence>
<accession>A0A8S2Z418</accession>
<proteinExistence type="predicted"/>
<protein>
    <submittedName>
        <fullName evidence="1">Uncharacterized protein</fullName>
    </submittedName>
</protein>
<feature type="non-terminal residue" evidence="1">
    <location>
        <position position="1"/>
    </location>
</feature>
<feature type="non-terminal residue" evidence="1">
    <location>
        <position position="80"/>
    </location>
</feature>
<reference evidence="1" key="1">
    <citation type="submission" date="2021-02" db="EMBL/GenBank/DDBJ databases">
        <authorList>
            <person name="Nowell W R."/>
        </authorList>
    </citation>
    <scope>NUCLEOTIDE SEQUENCE</scope>
</reference>